<dbReference type="EMBL" id="ML208305">
    <property type="protein sequence ID" value="TFK70909.1"/>
    <property type="molecule type" value="Genomic_DNA"/>
</dbReference>
<reference evidence="1 2" key="1">
    <citation type="journal article" date="2019" name="Nat. Ecol. Evol.">
        <title>Megaphylogeny resolves global patterns of mushroom evolution.</title>
        <authorList>
            <person name="Varga T."/>
            <person name="Krizsan K."/>
            <person name="Foldi C."/>
            <person name="Dima B."/>
            <person name="Sanchez-Garcia M."/>
            <person name="Sanchez-Ramirez S."/>
            <person name="Szollosi G.J."/>
            <person name="Szarkandi J.G."/>
            <person name="Papp V."/>
            <person name="Albert L."/>
            <person name="Andreopoulos W."/>
            <person name="Angelini C."/>
            <person name="Antonin V."/>
            <person name="Barry K.W."/>
            <person name="Bougher N.L."/>
            <person name="Buchanan P."/>
            <person name="Buyck B."/>
            <person name="Bense V."/>
            <person name="Catcheside P."/>
            <person name="Chovatia M."/>
            <person name="Cooper J."/>
            <person name="Damon W."/>
            <person name="Desjardin D."/>
            <person name="Finy P."/>
            <person name="Geml J."/>
            <person name="Haridas S."/>
            <person name="Hughes K."/>
            <person name="Justo A."/>
            <person name="Karasinski D."/>
            <person name="Kautmanova I."/>
            <person name="Kiss B."/>
            <person name="Kocsube S."/>
            <person name="Kotiranta H."/>
            <person name="LaButti K.M."/>
            <person name="Lechner B.E."/>
            <person name="Liimatainen K."/>
            <person name="Lipzen A."/>
            <person name="Lukacs Z."/>
            <person name="Mihaltcheva S."/>
            <person name="Morgado L.N."/>
            <person name="Niskanen T."/>
            <person name="Noordeloos M.E."/>
            <person name="Ohm R.A."/>
            <person name="Ortiz-Santana B."/>
            <person name="Ovrebo C."/>
            <person name="Racz N."/>
            <person name="Riley R."/>
            <person name="Savchenko A."/>
            <person name="Shiryaev A."/>
            <person name="Soop K."/>
            <person name="Spirin V."/>
            <person name="Szebenyi C."/>
            <person name="Tomsovsky M."/>
            <person name="Tulloss R.E."/>
            <person name="Uehling J."/>
            <person name="Grigoriev I.V."/>
            <person name="Vagvolgyi C."/>
            <person name="Papp T."/>
            <person name="Martin F.M."/>
            <person name="Miettinen O."/>
            <person name="Hibbett D.S."/>
            <person name="Nagy L.G."/>
        </authorList>
    </citation>
    <scope>NUCLEOTIDE SEQUENCE [LARGE SCALE GENOMIC DNA]</scope>
    <source>
        <strain evidence="1 2">NL-1719</strain>
    </source>
</reference>
<keyword evidence="2" id="KW-1185">Reference proteome</keyword>
<dbReference type="Proteomes" id="UP000308600">
    <property type="component" value="Unassembled WGS sequence"/>
</dbReference>
<sequence length="534" mass="59095">MQAADLAEKVVLLLLPAELLSCIIELPDDVDLYLLSQTCRTLHHLALRTLFNRHCKAVFAGNLILKDPPPFLLPALHGAIFVNDIRRVQVFFSADIRCFYSQARVLTELINRLPSNDALSINMGLVGETLRDSESDTYIDSQELTSALQCLMDVALKKGCAHLIIVTNPWLKTLYPGQKTRSKANRVATFVKQLGSVFSSSGKHLGRSVMKGSKGIEHSSSPCKMVPSESIKNGMNAGIINVSTDLLLEPFFLDWTLNLLNHSSLTRLAFSAKNFKLNALQQFLPQIDIPHLEQFALQAGRFDLHLGDLAHFLQRHSKTLSLIAFITPSDDIVPGPEPSSSLSLNLPKLSCLILSSYYFPWFLAALTSNPAKAGPRHLSNIIVEISGEVAGAPNLSQAFGSIAKFSKRSATTSSRLTLNAKQEYPAQFIPRLRRTSSATSTIAFPTIRELHLQVSGDRLTDDLAEDLFGALPGFLALFPHLVKLRLSEVNVGLGKKQGVGYWRRLKKRCSKLRTVRLNTSDELLLDDMSWESLK</sequence>
<accession>A0ACD3B019</accession>
<organism evidence="1 2">
    <name type="scientific">Pluteus cervinus</name>
    <dbReference type="NCBI Taxonomy" id="181527"/>
    <lineage>
        <taxon>Eukaryota</taxon>
        <taxon>Fungi</taxon>
        <taxon>Dikarya</taxon>
        <taxon>Basidiomycota</taxon>
        <taxon>Agaricomycotina</taxon>
        <taxon>Agaricomycetes</taxon>
        <taxon>Agaricomycetidae</taxon>
        <taxon>Agaricales</taxon>
        <taxon>Pluteineae</taxon>
        <taxon>Pluteaceae</taxon>
        <taxon>Pluteus</taxon>
    </lineage>
</organism>
<evidence type="ECO:0000313" key="2">
    <source>
        <dbReference type="Proteomes" id="UP000308600"/>
    </source>
</evidence>
<gene>
    <name evidence="1" type="ORF">BDN72DRAFT_838295</name>
</gene>
<name>A0ACD3B019_9AGAR</name>
<proteinExistence type="predicted"/>
<evidence type="ECO:0000313" key="1">
    <source>
        <dbReference type="EMBL" id="TFK70909.1"/>
    </source>
</evidence>
<protein>
    <submittedName>
        <fullName evidence="1">Uncharacterized protein</fullName>
    </submittedName>
</protein>